<dbReference type="AlphaFoldDB" id="A0AAW1LML1"/>
<feature type="compositionally biased region" description="Basic residues" evidence="1">
    <location>
        <begin position="248"/>
        <end position="259"/>
    </location>
</feature>
<feature type="region of interest" description="Disordered" evidence="1">
    <location>
        <begin position="383"/>
        <end position="419"/>
    </location>
</feature>
<evidence type="ECO:0000313" key="3">
    <source>
        <dbReference type="Proteomes" id="UP001458880"/>
    </source>
</evidence>
<evidence type="ECO:0000256" key="1">
    <source>
        <dbReference type="SAM" id="MobiDB-lite"/>
    </source>
</evidence>
<organism evidence="2 3">
    <name type="scientific">Popillia japonica</name>
    <name type="common">Japanese beetle</name>
    <dbReference type="NCBI Taxonomy" id="7064"/>
    <lineage>
        <taxon>Eukaryota</taxon>
        <taxon>Metazoa</taxon>
        <taxon>Ecdysozoa</taxon>
        <taxon>Arthropoda</taxon>
        <taxon>Hexapoda</taxon>
        <taxon>Insecta</taxon>
        <taxon>Pterygota</taxon>
        <taxon>Neoptera</taxon>
        <taxon>Endopterygota</taxon>
        <taxon>Coleoptera</taxon>
        <taxon>Polyphaga</taxon>
        <taxon>Scarabaeiformia</taxon>
        <taxon>Scarabaeidae</taxon>
        <taxon>Rutelinae</taxon>
        <taxon>Popillia</taxon>
    </lineage>
</organism>
<feature type="region of interest" description="Disordered" evidence="1">
    <location>
        <begin position="203"/>
        <end position="223"/>
    </location>
</feature>
<feature type="compositionally biased region" description="Polar residues" evidence="1">
    <location>
        <begin position="407"/>
        <end position="417"/>
    </location>
</feature>
<feature type="compositionally biased region" description="Basic residues" evidence="1">
    <location>
        <begin position="203"/>
        <end position="212"/>
    </location>
</feature>
<sequence>MHSLITVSSIRALCILDFHNSVHNCAKKKKKLDSTPPKRQTEAEKLLEQFSNQNEYKIIEPKQVNPLDHLTKHDEIYLVQMSKTIDPQLLISKEISFDGLTKLKLDSKRYVWDIDSRNEYDINVMSFTNLIHLKAKGVVTVQPKTKSKKSEFEMKPIVDDLEVPSDINVRHPLFGAEYEERIKLDDDIMRKLDEIVVNVDRKHKKKSKKKDRKKDNIRNDDDAKQDDGALDIIKLLNEHEEQIVKNQEKKKKKKSKHKSKDVNSDITEVENETESILSQILFDIETANKSHKNETSLTEIIDATPVLKKKKKHKRSLNLTEEVSVYDAVISEVEEKPARKSKKSKKHSVDIDNKETFSIVTDTKQSNHKLEYVFASPVYEDHLPKKRKKKHREKDESKKNKNEDVVVNSTMSTSTAGDTILQLDESCIPKVKKKKHKRKDSIDSFIDDLVKDVTSSEESLGHKKKKRYRE</sequence>
<feature type="region of interest" description="Disordered" evidence="1">
    <location>
        <begin position="244"/>
        <end position="269"/>
    </location>
</feature>
<feature type="compositionally biased region" description="Basic and acidic residues" evidence="1">
    <location>
        <begin position="393"/>
        <end position="404"/>
    </location>
</feature>
<reference evidence="2 3" key="1">
    <citation type="journal article" date="2024" name="BMC Genomics">
        <title>De novo assembly and annotation of Popillia japonica's genome with initial clues to its potential as an invasive pest.</title>
        <authorList>
            <person name="Cucini C."/>
            <person name="Boschi S."/>
            <person name="Funari R."/>
            <person name="Cardaioli E."/>
            <person name="Iannotti N."/>
            <person name="Marturano G."/>
            <person name="Paoli F."/>
            <person name="Bruttini M."/>
            <person name="Carapelli A."/>
            <person name="Frati F."/>
            <person name="Nardi F."/>
        </authorList>
    </citation>
    <scope>NUCLEOTIDE SEQUENCE [LARGE SCALE GENOMIC DNA]</scope>
    <source>
        <strain evidence="2">DMR45628</strain>
    </source>
</reference>
<accession>A0AAW1LML1</accession>
<protein>
    <submittedName>
        <fullName evidence="2">Uncharacterized protein</fullName>
    </submittedName>
</protein>
<name>A0AAW1LML1_POPJA</name>
<proteinExistence type="predicted"/>
<gene>
    <name evidence="2" type="ORF">QE152_g11119</name>
</gene>
<dbReference type="EMBL" id="JASPKY010000107">
    <property type="protein sequence ID" value="KAK9736954.1"/>
    <property type="molecule type" value="Genomic_DNA"/>
</dbReference>
<dbReference type="Proteomes" id="UP001458880">
    <property type="component" value="Unassembled WGS sequence"/>
</dbReference>
<comment type="caution">
    <text evidence="2">The sequence shown here is derived from an EMBL/GenBank/DDBJ whole genome shotgun (WGS) entry which is preliminary data.</text>
</comment>
<evidence type="ECO:0000313" key="2">
    <source>
        <dbReference type="EMBL" id="KAK9736954.1"/>
    </source>
</evidence>
<keyword evidence="3" id="KW-1185">Reference proteome</keyword>
<feature type="compositionally biased region" description="Basic and acidic residues" evidence="1">
    <location>
        <begin position="213"/>
        <end position="223"/>
    </location>
</feature>